<dbReference type="PROSITE" id="PS50011">
    <property type="entry name" value="PROTEIN_KINASE_DOM"/>
    <property type="match status" value="1"/>
</dbReference>
<dbReference type="GO" id="GO:0004672">
    <property type="term" value="F:protein kinase activity"/>
    <property type="evidence" value="ECO:0007669"/>
    <property type="project" value="InterPro"/>
</dbReference>
<reference evidence="2" key="1">
    <citation type="submission" date="2016-06" db="UniProtKB">
        <authorList>
            <consortium name="WormBaseParasite"/>
        </authorList>
    </citation>
    <scope>IDENTIFICATION</scope>
</reference>
<dbReference type="Pfam" id="PF00069">
    <property type="entry name" value="Pkinase"/>
    <property type="match status" value="1"/>
</dbReference>
<proteinExistence type="predicted"/>
<dbReference type="AlphaFoldDB" id="A0A183AED4"/>
<dbReference type="InterPro" id="IPR000719">
    <property type="entry name" value="Prot_kinase_dom"/>
</dbReference>
<dbReference type="PANTHER" id="PTHR24347">
    <property type="entry name" value="SERINE/THREONINE-PROTEIN KINASE"/>
    <property type="match status" value="1"/>
</dbReference>
<organism evidence="2">
    <name type="scientific">Echinostoma caproni</name>
    <dbReference type="NCBI Taxonomy" id="27848"/>
    <lineage>
        <taxon>Eukaryota</taxon>
        <taxon>Metazoa</taxon>
        <taxon>Spiralia</taxon>
        <taxon>Lophotrochozoa</taxon>
        <taxon>Platyhelminthes</taxon>
        <taxon>Trematoda</taxon>
        <taxon>Digenea</taxon>
        <taxon>Plagiorchiida</taxon>
        <taxon>Echinostomata</taxon>
        <taxon>Echinostomatoidea</taxon>
        <taxon>Echinostomatidae</taxon>
        <taxon>Echinostoma</taxon>
    </lineage>
</organism>
<evidence type="ECO:0000259" key="1">
    <source>
        <dbReference type="PROSITE" id="PS50011"/>
    </source>
</evidence>
<name>A0A183AED4_9TREM</name>
<dbReference type="WBParaSite" id="ECPE_0000533201-mRNA-1">
    <property type="protein sequence ID" value="ECPE_0000533201-mRNA-1"/>
    <property type="gene ID" value="ECPE_0000533201"/>
</dbReference>
<dbReference type="SUPFAM" id="SSF56112">
    <property type="entry name" value="Protein kinase-like (PK-like)"/>
    <property type="match status" value="1"/>
</dbReference>
<dbReference type="Gene3D" id="1.10.510.10">
    <property type="entry name" value="Transferase(Phosphotransferase) domain 1"/>
    <property type="match status" value="1"/>
</dbReference>
<feature type="domain" description="Protein kinase" evidence="1">
    <location>
        <begin position="1"/>
        <end position="170"/>
    </location>
</feature>
<protein>
    <submittedName>
        <fullName evidence="2">Protein kinase domain-containing protein</fullName>
    </submittedName>
</protein>
<dbReference type="InterPro" id="IPR011009">
    <property type="entry name" value="Kinase-like_dom_sf"/>
</dbReference>
<accession>A0A183AED4</accession>
<sequence>LSSLPFYTEQIVAHYLRQITDGIRFLHEYGIVHKNLKPENILLSSVQPEAIIKITDAGLDSFILEDMDMELVCCNTIYCPPELLLSRKFDKTFDLWSLGIILYIMLSGSDPFHPKIDEDLFRAILLGEIPYTGEAWDQVSLNGKDAVKRWLVVDPKQRALTSDMLQHPWVSGSHATTEHLVISQNRLTEFNARRVAMVSV</sequence>
<dbReference type="GO" id="GO:0005524">
    <property type="term" value="F:ATP binding"/>
    <property type="evidence" value="ECO:0007669"/>
    <property type="project" value="InterPro"/>
</dbReference>
<evidence type="ECO:0000313" key="2">
    <source>
        <dbReference type="WBParaSite" id="ECPE_0000533201-mRNA-1"/>
    </source>
</evidence>
<dbReference type="SMART" id="SM00220">
    <property type="entry name" value="S_TKc"/>
    <property type="match status" value="1"/>
</dbReference>